<evidence type="ECO:0000256" key="2">
    <source>
        <dbReference type="ARBA" id="ARBA00022618"/>
    </source>
</evidence>
<dbReference type="GO" id="GO:0070979">
    <property type="term" value="P:protein K11-linked ubiquitination"/>
    <property type="evidence" value="ECO:0007669"/>
    <property type="project" value="TreeGrafter"/>
</dbReference>
<dbReference type="GO" id="GO:0060090">
    <property type="term" value="F:molecular adaptor activity"/>
    <property type="evidence" value="ECO:0007669"/>
    <property type="project" value="TreeGrafter"/>
</dbReference>
<sequence length="1119" mass="115545">MANGYLSPSAFEPQSQSKLPVFRSRVAAMETSEDEPRSCRLLWSGAGLDPLVHDSSGKTFTSVSAFLLEGPHPRQASLCVHSAESLVVLQGLEDPHTCVRAKCLRASAAMALNPSDTALPPPLSTGLLAMVVDRQLCLCTGSGAVLWQGGHADSCPQIAGIVDPGRSSATLIAADGCRGRFLFDPVPATQAVRSVIAGLASLAGDDVGLQLWAAWLAARGAGRGSELEALALAVGERDRAAAPLCSDLLEAYEALGRPTGAREAARLLALRGWTPARLRLIEPAAAAAAPSGDDAAPGAAWALMGRRDLALNATDLTDGNARTVVTSDTEKSAEAKSRRALLEMRLGLPVAERVRRVLDARRPVPVPAGRWRRWPGPATRRAARAQASAVQTWLCVAAQRATALWAGGGALALGVVPEPPHEPLRVPEISLHARLADSNGALAAYDLSKAPPAPGGGAAAAEVAWPQFHAGVATGLGLWRPVRAKVWPGPALSGPPTDGLEIGMQLDRASSGAIDPGKMGAGSADAAATRRDAGHASVGCPAEDRAAWALSAGIALGLALLGRGAGAPGVADLDLPARLRHMMLGGQQHAAPARHVAADVAAAQSGAKTILTGTLLDVEASCPAASVALTLAFLQTNDEAAAAMFRMPETALELDFTRPQHLQLRVCGRALILWDSIEPHEDWIALQLGPLLQASMSGVAGACMAIGIRYAGSCHAAASALLTHKLKAFVLLKARVDRLKPRVSPHFLEGIIGTLALSLAVVMAGSGHTATLSLLRALSLRSNPHTARAAVPPGPASAADHSMSHGAHMALAMGIGFLFLGEGRLAFGTRRTQVAGLLIALLPPFPVSSADNAGLHQALRHLYALAAEPRCFEALDAESGAIVHVPASGEAMLSTPTLRLLDAQLTGKGANAPAQPSNPAAPRHAIVTPGMLPDLDLVAGLELACPRYHTQRLTGQQLGPVLASRRLWVQPNGSAMPYALDPGGVRSLLGRVLRSEPAPGAVTAPGVELAELAAVYGEPGWVAGFARELCGVEDDSNGMRRPDWVAAALAPAESLASAGLVSWARGQLLGCVGQRRAAGVLEAALDALEGGPEQAGHNGWLHETGLTEALHSGHPPITP</sequence>
<dbReference type="PANTHER" id="PTHR12827:SF3">
    <property type="entry name" value="ANAPHASE-PROMOTING COMPLEX SUBUNIT 1"/>
    <property type="match status" value="1"/>
</dbReference>
<proteinExistence type="inferred from homology"/>
<comment type="caution">
    <text evidence="5">The sequence shown here is derived from an EMBL/GenBank/DDBJ whole genome shotgun (WGS) entry which is preliminary data.</text>
</comment>
<evidence type="ECO:0000313" key="6">
    <source>
        <dbReference type="Proteomes" id="UP001255856"/>
    </source>
</evidence>
<dbReference type="PANTHER" id="PTHR12827">
    <property type="entry name" value="MEIOTIC CHECKPOINT REGULATOR TSG24 FAMILY MEMBER"/>
    <property type="match status" value="1"/>
</dbReference>
<evidence type="ECO:0008006" key="7">
    <source>
        <dbReference type="Google" id="ProtNLM"/>
    </source>
</evidence>
<evidence type="ECO:0000256" key="1">
    <source>
        <dbReference type="ARBA" id="ARBA00010547"/>
    </source>
</evidence>
<keyword evidence="4" id="KW-0131">Cell cycle</keyword>
<dbReference type="GO" id="GO:0031145">
    <property type="term" value="P:anaphase-promoting complex-dependent catabolic process"/>
    <property type="evidence" value="ECO:0007669"/>
    <property type="project" value="TreeGrafter"/>
</dbReference>
<dbReference type="AlphaFoldDB" id="A0AAD9II13"/>
<dbReference type="InterPro" id="IPR024990">
    <property type="entry name" value="Apc1"/>
</dbReference>
<name>A0AAD9II13_PROWI</name>
<dbReference type="EMBL" id="JASFZW010000004">
    <property type="protein sequence ID" value="KAK2078831.1"/>
    <property type="molecule type" value="Genomic_DNA"/>
</dbReference>
<dbReference type="GO" id="GO:0051301">
    <property type="term" value="P:cell division"/>
    <property type="evidence" value="ECO:0007669"/>
    <property type="project" value="UniProtKB-KW"/>
</dbReference>
<organism evidence="5 6">
    <name type="scientific">Prototheca wickerhamii</name>
    <dbReference type="NCBI Taxonomy" id="3111"/>
    <lineage>
        <taxon>Eukaryota</taxon>
        <taxon>Viridiplantae</taxon>
        <taxon>Chlorophyta</taxon>
        <taxon>core chlorophytes</taxon>
        <taxon>Trebouxiophyceae</taxon>
        <taxon>Chlorellales</taxon>
        <taxon>Chlorellaceae</taxon>
        <taxon>Prototheca</taxon>
    </lineage>
</organism>
<keyword evidence="6" id="KW-1185">Reference proteome</keyword>
<comment type="similarity">
    <text evidence="1">Belongs to the APC1 family.</text>
</comment>
<dbReference type="InterPro" id="IPR011989">
    <property type="entry name" value="ARM-like"/>
</dbReference>
<dbReference type="GO" id="GO:0007091">
    <property type="term" value="P:metaphase/anaphase transition of mitotic cell cycle"/>
    <property type="evidence" value="ECO:0007669"/>
    <property type="project" value="TreeGrafter"/>
</dbReference>
<keyword evidence="3" id="KW-0498">Mitosis</keyword>
<dbReference type="Gene3D" id="1.25.10.10">
    <property type="entry name" value="Leucine-rich Repeat Variant"/>
    <property type="match status" value="1"/>
</dbReference>
<accession>A0AAD9II13</accession>
<dbReference type="GO" id="GO:0005680">
    <property type="term" value="C:anaphase-promoting complex"/>
    <property type="evidence" value="ECO:0007669"/>
    <property type="project" value="InterPro"/>
</dbReference>
<protein>
    <recommendedName>
        <fullName evidence="7">Anaphase-promoting complex subunit 1</fullName>
    </recommendedName>
</protein>
<evidence type="ECO:0000256" key="4">
    <source>
        <dbReference type="ARBA" id="ARBA00023306"/>
    </source>
</evidence>
<evidence type="ECO:0000313" key="5">
    <source>
        <dbReference type="EMBL" id="KAK2078831.1"/>
    </source>
</evidence>
<keyword evidence="2" id="KW-0132">Cell division</keyword>
<reference evidence="5" key="1">
    <citation type="submission" date="2021-01" db="EMBL/GenBank/DDBJ databases">
        <authorList>
            <person name="Eckstrom K.M.E."/>
        </authorList>
    </citation>
    <scope>NUCLEOTIDE SEQUENCE</scope>
    <source>
        <strain evidence="5">UVCC 0001</strain>
    </source>
</reference>
<gene>
    <name evidence="5" type="ORF">QBZ16_003671</name>
</gene>
<evidence type="ECO:0000256" key="3">
    <source>
        <dbReference type="ARBA" id="ARBA00022776"/>
    </source>
</evidence>
<dbReference type="Proteomes" id="UP001255856">
    <property type="component" value="Unassembled WGS sequence"/>
</dbReference>